<proteinExistence type="predicted"/>
<dbReference type="EMBL" id="CPYI01000003">
    <property type="protein sequence ID" value="CNE39461.1"/>
    <property type="molecule type" value="Genomic_DNA"/>
</dbReference>
<protein>
    <submittedName>
        <fullName evidence="1">Uncharacterized protein</fullName>
    </submittedName>
</protein>
<accession>A0A0T9KXS1</accession>
<sequence length="50" mass="5397">MNTNSKQGIKTANKLYLSCVIETSWAISVSYVVGLLSSVGQQSLTLAKYT</sequence>
<evidence type="ECO:0000313" key="2">
    <source>
        <dbReference type="Proteomes" id="UP000045824"/>
    </source>
</evidence>
<reference evidence="1 2" key="1">
    <citation type="submission" date="2015-03" db="EMBL/GenBank/DDBJ databases">
        <authorList>
            <person name="Murphy D."/>
        </authorList>
    </citation>
    <scope>NUCLEOTIDE SEQUENCE [LARGE SCALE GENOMIC DNA]</scope>
    <source>
        <strain evidence="1 2">FCF326</strain>
    </source>
</reference>
<organism evidence="1 2">
    <name type="scientific">Yersinia kristensenii</name>
    <dbReference type="NCBI Taxonomy" id="28152"/>
    <lineage>
        <taxon>Bacteria</taxon>
        <taxon>Pseudomonadati</taxon>
        <taxon>Pseudomonadota</taxon>
        <taxon>Gammaproteobacteria</taxon>
        <taxon>Enterobacterales</taxon>
        <taxon>Yersiniaceae</taxon>
        <taxon>Yersinia</taxon>
    </lineage>
</organism>
<gene>
    <name evidence="1" type="ORF">ERS008491_01168</name>
</gene>
<dbReference type="Proteomes" id="UP000045824">
    <property type="component" value="Unassembled WGS sequence"/>
</dbReference>
<name>A0A0T9KXS1_YERKR</name>
<dbReference type="AlphaFoldDB" id="A0A0T9KXS1"/>
<evidence type="ECO:0000313" key="1">
    <source>
        <dbReference type="EMBL" id="CNE39461.1"/>
    </source>
</evidence>